<dbReference type="AlphaFoldDB" id="A4P098"/>
<proteinExistence type="predicted"/>
<dbReference type="EMBL" id="AAZJ01000013">
    <property type="protein sequence ID" value="EDK13163.1"/>
    <property type="molecule type" value="Genomic_DNA"/>
</dbReference>
<dbReference type="BioCyc" id="HINF375063:G119K-1900-MONOMER"/>
<reference evidence="1 2" key="1">
    <citation type="journal article" date="2007" name="Genome Biol.">
        <title>Characterization and modeling of the Haemophilus influenzae core and supragenomes based on the complete genomic sequences of Rd and 12 clinical nontypeable strains.</title>
        <authorList>
            <person name="Hogg J.S."/>
            <person name="Hu F.Z."/>
            <person name="Janto B."/>
            <person name="Boissy R."/>
            <person name="Hayes J."/>
            <person name="Keefe R."/>
            <person name="Post J.C."/>
            <person name="Ehrlich G.D."/>
        </authorList>
    </citation>
    <scope>NUCLEOTIDE SEQUENCE [LARGE SCALE GENOMIC DNA]</scope>
    <source>
        <strain evidence="1 2">22.4-21</strain>
    </source>
</reference>
<dbReference type="Proteomes" id="UP000005596">
    <property type="component" value="Unassembled WGS sequence"/>
</dbReference>
<evidence type="ECO:0000313" key="2">
    <source>
        <dbReference type="Proteomes" id="UP000005596"/>
    </source>
</evidence>
<accession>A4P098</accession>
<gene>
    <name evidence="1" type="ORF">CGSHiR3021_00792</name>
</gene>
<sequence>MADLFAQLEAFDDFLHVGAETVKIFFKISQHILRRIAGGLIEGF</sequence>
<name>A4P098_HAEIF</name>
<evidence type="ECO:0000313" key="1">
    <source>
        <dbReference type="EMBL" id="EDK13163.1"/>
    </source>
</evidence>
<organism evidence="1 2">
    <name type="scientific">Haemophilus influenzae 22.4-21</name>
    <dbReference type="NCBI Taxonomy" id="375063"/>
    <lineage>
        <taxon>Bacteria</taxon>
        <taxon>Pseudomonadati</taxon>
        <taxon>Pseudomonadota</taxon>
        <taxon>Gammaproteobacteria</taxon>
        <taxon>Pasteurellales</taxon>
        <taxon>Pasteurellaceae</taxon>
        <taxon>Haemophilus</taxon>
    </lineage>
</organism>
<protein>
    <submittedName>
        <fullName evidence="1">Uncharacterized protein</fullName>
    </submittedName>
</protein>